<keyword evidence="7" id="KW-1185">Reference proteome</keyword>
<feature type="coiled-coil region" evidence="2">
    <location>
        <begin position="52"/>
        <end position="144"/>
    </location>
</feature>
<evidence type="ECO:0000256" key="2">
    <source>
        <dbReference type="SAM" id="Coils"/>
    </source>
</evidence>
<reference evidence="5 7" key="1">
    <citation type="journal article" date="2016" name="Plant Dis.">
        <title>Improved production of propionic acid using genome shuffling.</title>
        <authorList>
            <person name="Luna-Flores C.H."/>
            <person name="Palfreyman R.W."/>
            <person name="Kromer J.O."/>
            <person name="Nielsen L.K."/>
            <person name="Marcellin E."/>
        </authorList>
    </citation>
    <scope>NUCLEOTIDE SEQUENCE [LARGE SCALE GENOMIC DNA]</scope>
    <source>
        <strain evidence="5 7">F3E8</strain>
    </source>
</reference>
<gene>
    <name evidence="5" type="ORF">A8L58_15775</name>
    <name evidence="4" type="ORF">AXH35_14315</name>
</gene>
<dbReference type="NCBIfam" id="TIGR01760">
    <property type="entry name" value="tape_meas_TP901"/>
    <property type="match status" value="1"/>
</dbReference>
<dbReference type="Proteomes" id="UP000178666">
    <property type="component" value="Chromosome"/>
</dbReference>
<dbReference type="Proteomes" id="UP000075221">
    <property type="component" value="Chromosome"/>
</dbReference>
<dbReference type="EMBL" id="CP015970">
    <property type="protein sequence ID" value="AOZ47896.1"/>
    <property type="molecule type" value="Genomic_DNA"/>
</dbReference>
<feature type="domain" description="Phage tail tape measure protein" evidence="3">
    <location>
        <begin position="298"/>
        <end position="497"/>
    </location>
</feature>
<dbReference type="PANTHER" id="PTHR37813:SF1">
    <property type="entry name" value="FELS-2 PROPHAGE PROTEIN"/>
    <property type="match status" value="1"/>
</dbReference>
<evidence type="ECO:0000313" key="6">
    <source>
        <dbReference type="Proteomes" id="UP000075221"/>
    </source>
</evidence>
<sequence>MTELAQGYLSLSVGLDHPGESVAKWLNSQQKAVDVAGKAMGKSLAGGLNLGAERAKADAEQAKRAFDIASKAATTASEKQEAAARKVQIAEAKLTETREKYAKDSSQVLTAEDRLATARKSAAKAELQVTAADAKREQASLKVKAATTGQAAAERRAAAESSAAASQTERSAGRIRTAFSKLGAKFPNPFRQLPPDAQKAGVESGARFGRGFTAAEKSTGRLSTAFSGLGTKAKGMGSTLMSSLGMVLPVASGATGGVMAAGAAVAATAKAGMDLESALSKVKATGGVTASQMGQLKTQALSMGKTFGMSGTEATGAVEALIKAGVSAKDVVGGGLSGALSLAAAGEMDVGEAAETASSAMAQFGLKGQDVGHIADVLSQGANLAQGSVSDLSQALSQGGMVASQMGMSLDETVGTLAEFANKGLMGSDAGTSLKSMLQKLSNPTKQASNAMKSIGLNAYDAQGKFVGLSSIAGQLQSGLGKLTQKQRDSALATIFGSDAVRAASILYADGAKGVSGWTKGVGKAGAAMATARTNTDNLKGDLAKLKAVWTNAFAQIGGSSQGPLRAVVQFFTKIGDVLPGVVGKIGEFTSAVWKISPMKALLDDVRGKVSLVKEAFDIAGKAATLKTGDTKGWDSVLDRFNRLPKSMQDATQALIQFRQSFKDPNRQNAATQGAAGLGARAGAAARTAGDTFNVAKQALSLKTGDTKGWDQVFDKWSKLPKAGQGIVTGALKARDAMKSFGDQAKDAISSGWKDMIETAGPGVKDAWQSIKDLFSSIGDVWKNVIGPELEKTEPFWSKLLKIAKDRAFQSLKDTFRLLGDALNIIGKTIGLVVDGIKLFVDLFKGLSGQGWGDFGKDFKKIGGDLTGLVGGIGKMITDAFAGLGHMAIDGFVKGGSEKITQIRDTVDRWFDSVVGWVKNKLGIHSPSTVFASIGSWSIQGFIGGMQGLFGSVTSRIGGFFTGLGGRMRGWASAGWTQVSGAFSRGWTSVVHGLAGFGTRMSQFWGSARATAGRIAGSLWTSVRGVFGRGWTSVMTGLAGFGTRMSQFWTSARTRASSLMSSMWSGLGGIFNRGRATVTSIASRVSSSIRSTFSAMSSGVQRIWRAMASAVGRIWSGLKEIAAKPIRFVLNTVINGGLIGGYNNLVSTLKLPRSMAVKAITWPKFQAGGFVDLPWSARARDPYVGVSPHGAFRFEGEEFITNRRATSQSRGLLESINSGQLTDRMAGFASGGFVGGRGRLTELAAARVAAAAASLNQTFQLAQRGWNPANGLSGTSHAGDAVDVSGPRGGVNLWKIRDALRRQNWAAWVRGPKQNFAWHVHAVPGPGAGTPRGSAVYQWGDYRRGGAGLRGVGQPDPYATPGFGTWLSQIGSGVLGAAMSFGDWFKSKMGKALGAASSIKDWMSNRVSGALNGASDKVGGGVFFDAAARVPGMAVQAISDKIKSAAEKVFGADGGGGANPSGSGVERWRSTVAQALKRSGIGGGKSDEDLWLKQIMTESGGNPNLVQSSSLRDINVLSGDPARGLVQVPGVTWSDFGRDMGPFLSNWMNGFKNLVVGMRAAFAQHGGARWRNAIGKGHGYASGTSWALPGAAWLAEEGPELVVGRQMANLTAGSRVYNADQTAQLLGAGHSGPVRISGELDISENGRASLYGWVVDAMDDRADMMARIGR</sequence>
<keyword evidence="1" id="KW-1188">Viral release from host cell</keyword>
<evidence type="ECO:0000256" key="1">
    <source>
        <dbReference type="ARBA" id="ARBA00022612"/>
    </source>
</evidence>
<dbReference type="EMBL" id="CP014352">
    <property type="protein sequence ID" value="AMS06448.1"/>
    <property type="molecule type" value="Genomic_DNA"/>
</dbReference>
<keyword evidence="2" id="KW-0175">Coiled coil</keyword>
<name>A0AAC9FCF6_9ACTN</name>
<evidence type="ECO:0000313" key="4">
    <source>
        <dbReference type="EMBL" id="AMS06448.1"/>
    </source>
</evidence>
<dbReference type="Pfam" id="PF10145">
    <property type="entry name" value="PhageMin_Tail"/>
    <property type="match status" value="1"/>
</dbReference>
<dbReference type="PANTHER" id="PTHR37813">
    <property type="entry name" value="FELS-2 PROPHAGE PROTEIN"/>
    <property type="match status" value="1"/>
</dbReference>
<reference evidence="4 6" key="2">
    <citation type="submission" date="2016-02" db="EMBL/GenBank/DDBJ databases">
        <title>Complete Genome Sequence of Propionibacterium acidipropionici ATCC 55737.</title>
        <authorList>
            <person name="Luna Flores C.H."/>
            <person name="Nielsen L.K."/>
            <person name="Marcellin E."/>
        </authorList>
    </citation>
    <scope>NUCLEOTIDE SEQUENCE [LARGE SCALE GENOMIC DNA]</scope>
    <source>
        <strain evidence="4 6">ATCC 55737</strain>
    </source>
</reference>
<dbReference type="RefSeq" id="WP_062820288.1">
    <property type="nucleotide sequence ID" value="NZ_CP014352.1"/>
</dbReference>
<evidence type="ECO:0000313" key="7">
    <source>
        <dbReference type="Proteomes" id="UP000178666"/>
    </source>
</evidence>
<evidence type="ECO:0000313" key="5">
    <source>
        <dbReference type="EMBL" id="AOZ47896.1"/>
    </source>
</evidence>
<accession>A0AAC9FCF6</accession>
<organism evidence="4 6">
    <name type="scientific">Acidipropionibacterium acidipropionici</name>
    <dbReference type="NCBI Taxonomy" id="1748"/>
    <lineage>
        <taxon>Bacteria</taxon>
        <taxon>Bacillati</taxon>
        <taxon>Actinomycetota</taxon>
        <taxon>Actinomycetes</taxon>
        <taxon>Propionibacteriales</taxon>
        <taxon>Propionibacteriaceae</taxon>
        <taxon>Acidipropionibacterium</taxon>
    </lineage>
</organism>
<dbReference type="Gene3D" id="1.10.530.10">
    <property type="match status" value="1"/>
</dbReference>
<dbReference type="SUPFAM" id="SSF53955">
    <property type="entry name" value="Lysozyme-like"/>
    <property type="match status" value="1"/>
</dbReference>
<evidence type="ECO:0000259" key="3">
    <source>
        <dbReference type="Pfam" id="PF10145"/>
    </source>
</evidence>
<proteinExistence type="predicted"/>
<dbReference type="InterPro" id="IPR010090">
    <property type="entry name" value="Phage_tape_meas"/>
</dbReference>
<protein>
    <submittedName>
        <fullName evidence="5">Phage tail tape measure protein</fullName>
    </submittedName>
</protein>
<dbReference type="InterPro" id="IPR023346">
    <property type="entry name" value="Lysozyme-like_dom_sf"/>
</dbReference>